<keyword evidence="3" id="KW-0732">Signal</keyword>
<feature type="signal peptide" evidence="3">
    <location>
        <begin position="1"/>
        <end position="29"/>
    </location>
</feature>
<dbReference type="KEGG" id="vok:COSY_0398"/>
<evidence type="ECO:0000313" key="6">
    <source>
        <dbReference type="Proteomes" id="UP000000247"/>
    </source>
</evidence>
<comment type="similarity">
    <text evidence="1 2">Belongs to the small heat shock protein (HSP20) family.</text>
</comment>
<name>A5CX04_VESOH</name>
<evidence type="ECO:0000259" key="4">
    <source>
        <dbReference type="PROSITE" id="PS01031"/>
    </source>
</evidence>
<accession>A5CX04</accession>
<reference evidence="6" key="1">
    <citation type="journal article" date="2007" name="Curr. Biol.">
        <title>Reduced genome of the thioautotrophic intracellular symbiont in a deep-sea clam, Calyptogena okutanii.</title>
        <authorList>
            <person name="Kuwahara H."/>
            <person name="Yoshida T."/>
            <person name="Takaki Y."/>
            <person name="Shimamura S."/>
            <person name="Nishi S."/>
            <person name="Harada M."/>
            <person name="Matsuyama K."/>
            <person name="Takishita K."/>
            <person name="Kawato M."/>
            <person name="Uematsu K."/>
            <person name="Fujiwara Y."/>
            <person name="Sato T."/>
            <person name="Kato C."/>
            <person name="Kitagawa M."/>
            <person name="Kato I."/>
            <person name="Maruyama T."/>
        </authorList>
    </citation>
    <scope>NUCLEOTIDE SEQUENCE [LARGE SCALE GENOMIC DNA]</scope>
    <source>
        <strain evidence="6">HA</strain>
    </source>
</reference>
<dbReference type="PROSITE" id="PS01031">
    <property type="entry name" value="SHSP"/>
    <property type="match status" value="1"/>
</dbReference>
<dbReference type="AlphaFoldDB" id="A5CX04"/>
<gene>
    <name evidence="5" type="ordered locus">COSY_0398</name>
</gene>
<dbReference type="InterPro" id="IPR002068">
    <property type="entry name" value="A-crystallin/Hsp20_dom"/>
</dbReference>
<dbReference type="HOGENOM" id="CLU_1634165_0_0_6"/>
<dbReference type="eggNOG" id="COG0071">
    <property type="taxonomic scope" value="Bacteria"/>
</dbReference>
<dbReference type="SUPFAM" id="SSF49764">
    <property type="entry name" value="HSP20-like chaperones"/>
    <property type="match status" value="1"/>
</dbReference>
<dbReference type="Proteomes" id="UP000000247">
    <property type="component" value="Chromosome"/>
</dbReference>
<dbReference type="Pfam" id="PF00011">
    <property type="entry name" value="HSP20"/>
    <property type="match status" value="1"/>
</dbReference>
<dbReference type="Gene3D" id="2.60.40.790">
    <property type="match status" value="1"/>
</dbReference>
<dbReference type="PANTHER" id="PTHR11527">
    <property type="entry name" value="HEAT-SHOCK PROTEIN 20 FAMILY MEMBER"/>
    <property type="match status" value="1"/>
</dbReference>
<keyword evidence="6" id="KW-1185">Reference proteome</keyword>
<organism evidence="5 6">
    <name type="scientific">Vesicomyosocius okutanii subsp. Calyptogena okutanii (strain HA)</name>
    <dbReference type="NCBI Taxonomy" id="412965"/>
    <lineage>
        <taxon>Bacteria</taxon>
        <taxon>Pseudomonadati</taxon>
        <taxon>Pseudomonadota</taxon>
        <taxon>Gammaproteobacteria</taxon>
        <taxon>Candidatus Pseudothioglobaceae</taxon>
        <taxon>Candidatus Vesicomyidisocius</taxon>
    </lineage>
</organism>
<feature type="chain" id="PRO_5002680547" description="SHSP domain-containing protein" evidence="3">
    <location>
        <begin position="30"/>
        <end position="174"/>
    </location>
</feature>
<evidence type="ECO:0000256" key="3">
    <source>
        <dbReference type="SAM" id="SignalP"/>
    </source>
</evidence>
<dbReference type="CDD" id="cd06464">
    <property type="entry name" value="ACD_sHsps-like"/>
    <property type="match status" value="1"/>
</dbReference>
<evidence type="ECO:0000256" key="1">
    <source>
        <dbReference type="PROSITE-ProRule" id="PRU00285"/>
    </source>
</evidence>
<dbReference type="EMBL" id="AP009247">
    <property type="protein sequence ID" value="BAF61519.1"/>
    <property type="molecule type" value="Genomic_DNA"/>
</dbReference>
<dbReference type="InterPro" id="IPR031107">
    <property type="entry name" value="Small_HSP"/>
</dbReference>
<feature type="domain" description="SHSP" evidence="4">
    <location>
        <begin position="64"/>
        <end position="174"/>
    </location>
</feature>
<evidence type="ECO:0000313" key="5">
    <source>
        <dbReference type="EMBL" id="BAF61519.1"/>
    </source>
</evidence>
<dbReference type="STRING" id="412965.COSY_0398"/>
<evidence type="ECO:0000256" key="2">
    <source>
        <dbReference type="RuleBase" id="RU003616"/>
    </source>
</evidence>
<dbReference type="InterPro" id="IPR008978">
    <property type="entry name" value="HSP20-like_chaperone"/>
</dbReference>
<protein>
    <recommendedName>
        <fullName evidence="4">SHSP domain-containing protein</fullName>
    </recommendedName>
</protein>
<sequence length="174" mass="20101">MKLIKAILKKIMYKRLLLSILLISSVINANSNNLFNSSLFDNNFIWHDFEQQFRQLNYKINQIQNYSNLRTQSRRYFDNQSNSFIIQIKVNGISKENLSISTNNNTILIKGCVKKVQSNNYNLGTSSGSFFQKFTLPDDVDTNNINASFNNNILSISIPKLKQKKPQVQKISIQ</sequence>
<proteinExistence type="inferred from homology"/>